<evidence type="ECO:0000313" key="3">
    <source>
        <dbReference type="Proteomes" id="UP000244066"/>
    </source>
</evidence>
<dbReference type="Proteomes" id="UP000244066">
    <property type="component" value="Unassembled WGS sequence"/>
</dbReference>
<dbReference type="PIRSF" id="PIRSF006380">
    <property type="entry name" value="UCP006380"/>
    <property type="match status" value="1"/>
</dbReference>
<dbReference type="PANTHER" id="PTHR39518">
    <property type="entry name" value="UPF0215 PROTEIN MJ1150"/>
    <property type="match status" value="1"/>
</dbReference>
<dbReference type="Pfam" id="PF01949">
    <property type="entry name" value="Endo_dU"/>
    <property type="match status" value="1"/>
</dbReference>
<accession>A0A2R7Y0R5</accession>
<reference evidence="2 3" key="1">
    <citation type="submission" date="2017-04" db="EMBL/GenBank/DDBJ databases">
        <title>Draft Aigarchaeota genome from a New Zealand hot spring.</title>
        <authorList>
            <person name="Reysenbach A.-L."/>
            <person name="Donaho J.A."/>
            <person name="Gerhart J."/>
            <person name="Kelley J.F."/>
            <person name="Kouba K."/>
            <person name="Podar M."/>
            <person name="Stott M."/>
        </authorList>
    </citation>
    <scope>NUCLEOTIDE SEQUENCE [LARGE SCALE GENOMIC DNA]</scope>
    <source>
        <strain evidence="2">NZ13_MG1</strain>
    </source>
</reference>
<proteinExistence type="inferred from homology"/>
<protein>
    <recommendedName>
        <fullName evidence="1">UPF0215 protein B9J98_07530</fullName>
    </recommendedName>
</protein>
<dbReference type="PANTHER" id="PTHR39518:SF2">
    <property type="entry name" value="UPF0215 PROTEIN MJ1150"/>
    <property type="match status" value="1"/>
</dbReference>
<organism evidence="2 3">
    <name type="scientific">Candidatus Terraquivivens tikiterensis</name>
    <dbReference type="NCBI Taxonomy" id="1980982"/>
    <lineage>
        <taxon>Archaea</taxon>
        <taxon>Nitrososphaerota</taxon>
        <taxon>Candidatus Wolframiiraptoraceae</taxon>
        <taxon>Candidatus Terraquivivens</taxon>
    </lineage>
</organism>
<dbReference type="HAMAP" id="MF_00582">
    <property type="entry name" value="UPF0215"/>
    <property type="match status" value="1"/>
</dbReference>
<gene>
    <name evidence="2" type="ORF">B9J98_07530</name>
</gene>
<sequence length="212" mass="24014">MFRRELSWSQERSTGRRGSGLRLRLDKPAIRVLGIAESFDRSLDKSSVLAGVVMRGDFIVDGLAIAKCTVGGMDATESIVSLYRKLGRTDINAILLSGCVISWYNVVDLATVYEETGLPLVCITYEESDGIREYFVKNFPEDWQARVEVYERNGGRNAVRLWTGYEVFVRCLGIDLETSRRLLNKFTLHGRVPEPVRLSKLIARQVMRFALT</sequence>
<dbReference type="InterPro" id="IPR002802">
    <property type="entry name" value="Endo_dU"/>
</dbReference>
<dbReference type="AlphaFoldDB" id="A0A2R7Y0R5"/>
<evidence type="ECO:0000256" key="1">
    <source>
        <dbReference type="HAMAP-Rule" id="MF_00582"/>
    </source>
</evidence>
<name>A0A2R7Y0R5_9ARCH</name>
<comment type="caution">
    <text evidence="2">The sequence shown here is derived from an EMBL/GenBank/DDBJ whole genome shotgun (WGS) entry which is preliminary data.</text>
</comment>
<comment type="similarity">
    <text evidence="1">Belongs to the UPF0215 family.</text>
</comment>
<evidence type="ECO:0000313" key="2">
    <source>
        <dbReference type="EMBL" id="PUA31136.1"/>
    </source>
</evidence>
<dbReference type="EMBL" id="NDWU01000025">
    <property type="protein sequence ID" value="PUA31136.1"/>
    <property type="molecule type" value="Genomic_DNA"/>
</dbReference>
<dbReference type="Gene3D" id="3.30.2170.10">
    <property type="entry name" value="archaeoglobus fulgidus dsm 4304 superfamily"/>
    <property type="match status" value="1"/>
</dbReference>